<feature type="transmembrane region" description="Helical" evidence="1">
    <location>
        <begin position="318"/>
        <end position="340"/>
    </location>
</feature>
<dbReference type="CDD" id="cd08579">
    <property type="entry name" value="GDPD_memb_like"/>
    <property type="match status" value="1"/>
</dbReference>
<evidence type="ECO:0000313" key="3">
    <source>
        <dbReference type="EMBL" id="OCS90469.1"/>
    </source>
</evidence>
<dbReference type="Pfam" id="PF10110">
    <property type="entry name" value="GPDPase_memb"/>
    <property type="match status" value="1"/>
</dbReference>
<dbReference type="Proteomes" id="UP000093482">
    <property type="component" value="Unassembled WGS sequence"/>
</dbReference>
<comment type="caution">
    <text evidence="3">The sequence shown here is derived from an EMBL/GenBank/DDBJ whole genome shotgun (WGS) entry which is preliminary data.</text>
</comment>
<keyword evidence="4" id="KW-1185">Reference proteome</keyword>
<protein>
    <recommendedName>
        <fullName evidence="2">GP-PDE domain-containing protein</fullName>
    </recommendedName>
</protein>
<feature type="transmembrane region" description="Helical" evidence="1">
    <location>
        <begin position="120"/>
        <end position="145"/>
    </location>
</feature>
<dbReference type="InterPro" id="IPR017946">
    <property type="entry name" value="PLC-like_Pdiesterase_TIM-brl"/>
</dbReference>
<feature type="transmembrane region" description="Helical" evidence="1">
    <location>
        <begin position="71"/>
        <end position="99"/>
    </location>
</feature>
<dbReference type="OrthoDB" id="384721at2"/>
<dbReference type="PANTHER" id="PTHR46211:SF8">
    <property type="entry name" value="PHOSPHODIESTERASE"/>
    <property type="match status" value="1"/>
</dbReference>
<dbReference type="GO" id="GO:0008081">
    <property type="term" value="F:phosphoric diester hydrolase activity"/>
    <property type="evidence" value="ECO:0007669"/>
    <property type="project" value="InterPro"/>
</dbReference>
<gene>
    <name evidence="3" type="ORF">A6K76_11425</name>
</gene>
<proteinExistence type="predicted"/>
<dbReference type="EMBL" id="MATO01000037">
    <property type="protein sequence ID" value="OCS90469.1"/>
    <property type="molecule type" value="Genomic_DNA"/>
</dbReference>
<evidence type="ECO:0000259" key="2">
    <source>
        <dbReference type="PROSITE" id="PS51704"/>
    </source>
</evidence>
<dbReference type="AlphaFoldDB" id="A0A1C0YTJ6"/>
<dbReference type="PROSITE" id="PS51704">
    <property type="entry name" value="GP_PDE"/>
    <property type="match status" value="1"/>
</dbReference>
<dbReference type="GO" id="GO:0006629">
    <property type="term" value="P:lipid metabolic process"/>
    <property type="evidence" value="ECO:0007669"/>
    <property type="project" value="InterPro"/>
</dbReference>
<dbReference type="Pfam" id="PF03009">
    <property type="entry name" value="GDPD"/>
    <property type="match status" value="1"/>
</dbReference>
<keyword evidence="1" id="KW-0472">Membrane</keyword>
<dbReference type="InterPro" id="IPR030395">
    <property type="entry name" value="GP_PDE_dom"/>
</dbReference>
<feature type="transmembrane region" description="Helical" evidence="1">
    <location>
        <begin position="255"/>
        <end position="279"/>
    </location>
</feature>
<name>A0A1C0YTJ6_9BACL</name>
<dbReference type="PANTHER" id="PTHR46211">
    <property type="entry name" value="GLYCEROPHOSPHORYL DIESTER PHOSPHODIESTERASE"/>
    <property type="match status" value="1"/>
</dbReference>
<keyword evidence="1" id="KW-1133">Transmembrane helix</keyword>
<feature type="domain" description="GP-PDE" evidence="2">
    <location>
        <begin position="343"/>
        <end position="571"/>
    </location>
</feature>
<evidence type="ECO:0000256" key="1">
    <source>
        <dbReference type="SAM" id="Phobius"/>
    </source>
</evidence>
<keyword evidence="1" id="KW-0812">Transmembrane</keyword>
<feature type="transmembrane region" description="Helical" evidence="1">
    <location>
        <begin position="27"/>
        <end position="51"/>
    </location>
</feature>
<dbReference type="SUPFAM" id="SSF51695">
    <property type="entry name" value="PLC-like phosphodiesterases"/>
    <property type="match status" value="1"/>
</dbReference>
<dbReference type="RefSeq" id="WP_066464727.1">
    <property type="nucleotide sequence ID" value="NZ_MATO01000037.1"/>
</dbReference>
<sequence>MKRGITVLRYAFQNIYTYRVEYVRTFIWVRLLQAIVFVPMTSLLFYCMYTWTGFHAITEHNIVKFLLHPYAIILLAIWLLLVLLCIYYELGFYFLQAYYQQKGMPYTFAIIVERLNRKALYFFSAQSLLLVLYLIVLIPLAAFLLPVSLTQQLQLPAFIVDELMHSGSGKAMYTIAIIVLGFVSIRLLFTLPFFIIHPHLTIWASIVQSWHFSRKRLAETVLLLAAVLLVYIVVAFVSVIMLFLPLILIERIVPAAALVVAALTLTALEVLLIMMFTLLQALFSHVIVSVLYGHAHYFSVEQKEDHIRTTYRKLIRRVLPIVLLVVSIVNGVSLAASIYAPSTLVIAHRGFIEKGVENTISSLVASAEAGADVVEIDIQQTKDGRFVVFHDATLNRLANRSDAVYHLTLEQLTSITVSADGLSDTIPSLDDMLERAEELGVKLLVEVKTHGYETDDFLQRLVNQLEEHRVLHTVYVQSLNNDLMEELEHLEPRVKTGSVYAFHTGKLPSTTTDFYAIEDSSVDSSLIDEAKRIGKPLFVWTVNSDRKLQRYLEQNVDGLITNHPDVAATLRSDNDDATFFTRILHRLPIVW</sequence>
<feature type="transmembrane region" description="Helical" evidence="1">
    <location>
        <begin position="171"/>
        <end position="196"/>
    </location>
</feature>
<organism evidence="3 4">
    <name type="scientific">Caryophanon latum</name>
    <dbReference type="NCBI Taxonomy" id="33977"/>
    <lineage>
        <taxon>Bacteria</taxon>
        <taxon>Bacillati</taxon>
        <taxon>Bacillota</taxon>
        <taxon>Bacilli</taxon>
        <taxon>Bacillales</taxon>
        <taxon>Caryophanaceae</taxon>
        <taxon>Caryophanon</taxon>
    </lineage>
</organism>
<dbReference type="InterPro" id="IPR018476">
    <property type="entry name" value="GlyceroP-diester-Pdiesterase_M"/>
</dbReference>
<reference evidence="3 4" key="1">
    <citation type="submission" date="2016-07" db="EMBL/GenBank/DDBJ databases">
        <title>Caryophanon latum genome sequencing.</title>
        <authorList>
            <person name="Verma A."/>
            <person name="Pal Y."/>
            <person name="Krishnamurthi S."/>
        </authorList>
    </citation>
    <scope>NUCLEOTIDE SEQUENCE [LARGE SCALE GENOMIC DNA]</scope>
    <source>
        <strain evidence="3 4">DSM 14151</strain>
    </source>
</reference>
<dbReference type="Gene3D" id="3.20.20.190">
    <property type="entry name" value="Phosphatidylinositol (PI) phosphodiesterase"/>
    <property type="match status" value="1"/>
</dbReference>
<accession>A0A1C0YTJ6</accession>
<feature type="transmembrane region" description="Helical" evidence="1">
    <location>
        <begin position="217"/>
        <end position="249"/>
    </location>
</feature>
<evidence type="ECO:0000313" key="4">
    <source>
        <dbReference type="Proteomes" id="UP000093482"/>
    </source>
</evidence>